<dbReference type="Proteomes" id="UP000245474">
    <property type="component" value="Unassembled WGS sequence"/>
</dbReference>
<dbReference type="CDD" id="cd00130">
    <property type="entry name" value="PAS"/>
    <property type="match status" value="1"/>
</dbReference>
<dbReference type="PROSITE" id="PS50112">
    <property type="entry name" value="PAS"/>
    <property type="match status" value="1"/>
</dbReference>
<evidence type="ECO:0000259" key="8">
    <source>
        <dbReference type="PROSITE" id="PS50887"/>
    </source>
</evidence>
<feature type="transmembrane region" description="Helical" evidence="5">
    <location>
        <begin position="93"/>
        <end position="111"/>
    </location>
</feature>
<dbReference type="Gene3D" id="3.30.450.20">
    <property type="entry name" value="PAS domain"/>
    <property type="match status" value="1"/>
</dbReference>
<feature type="transmembrane region" description="Helical" evidence="5">
    <location>
        <begin position="20"/>
        <end position="50"/>
    </location>
</feature>
<dbReference type="GO" id="GO:0043709">
    <property type="term" value="P:cell adhesion involved in single-species biofilm formation"/>
    <property type="evidence" value="ECO:0007669"/>
    <property type="project" value="TreeGrafter"/>
</dbReference>
<feature type="domain" description="PAC" evidence="7">
    <location>
        <begin position="224"/>
        <end position="274"/>
    </location>
</feature>
<dbReference type="Gene3D" id="3.30.70.270">
    <property type="match status" value="1"/>
</dbReference>
<dbReference type="NCBIfam" id="TIGR00229">
    <property type="entry name" value="sensory_box"/>
    <property type="match status" value="1"/>
</dbReference>
<dbReference type="EC" id="2.7.7.65" evidence="2"/>
<evidence type="ECO:0000259" key="7">
    <source>
        <dbReference type="PROSITE" id="PS50113"/>
    </source>
</evidence>
<dbReference type="InterPro" id="IPR000014">
    <property type="entry name" value="PAS"/>
</dbReference>
<evidence type="ECO:0000256" key="3">
    <source>
        <dbReference type="ARBA" id="ARBA00034247"/>
    </source>
</evidence>
<dbReference type="PANTHER" id="PTHR45138">
    <property type="entry name" value="REGULATORY COMPONENTS OF SENSORY TRANSDUCTION SYSTEM"/>
    <property type="match status" value="1"/>
</dbReference>
<keyword evidence="5" id="KW-1133">Transmembrane helix</keyword>
<accession>A0A2U2N8R0</accession>
<keyword evidence="5" id="KW-0472">Membrane</keyword>
<dbReference type="InterPro" id="IPR035965">
    <property type="entry name" value="PAS-like_dom_sf"/>
</dbReference>
<dbReference type="InterPro" id="IPR000160">
    <property type="entry name" value="GGDEF_dom"/>
</dbReference>
<dbReference type="SUPFAM" id="SSF55785">
    <property type="entry name" value="PYP-like sensor domain (PAS domain)"/>
    <property type="match status" value="1"/>
</dbReference>
<dbReference type="InterPro" id="IPR029787">
    <property type="entry name" value="Nucleotide_cyclase"/>
</dbReference>
<evidence type="ECO:0000256" key="4">
    <source>
        <dbReference type="SAM" id="Coils"/>
    </source>
</evidence>
<organism evidence="9 10">
    <name type="scientific">Sediminicurvatus halobius</name>
    <dbReference type="NCBI Taxonomy" id="2182432"/>
    <lineage>
        <taxon>Bacteria</taxon>
        <taxon>Pseudomonadati</taxon>
        <taxon>Pseudomonadota</taxon>
        <taxon>Gammaproteobacteria</taxon>
        <taxon>Chromatiales</taxon>
        <taxon>Ectothiorhodospiraceae</taxon>
        <taxon>Sediminicurvatus</taxon>
    </lineage>
</organism>
<evidence type="ECO:0000313" key="9">
    <source>
        <dbReference type="EMBL" id="PWG65530.1"/>
    </source>
</evidence>
<keyword evidence="5" id="KW-0812">Transmembrane</keyword>
<evidence type="ECO:0000256" key="2">
    <source>
        <dbReference type="ARBA" id="ARBA00012528"/>
    </source>
</evidence>
<comment type="caution">
    <text evidence="9">The sequence shown here is derived from an EMBL/GenBank/DDBJ whole genome shotgun (WGS) entry which is preliminary data.</text>
</comment>
<dbReference type="Pfam" id="PF00990">
    <property type="entry name" value="GGDEF"/>
    <property type="match status" value="1"/>
</dbReference>
<dbReference type="Pfam" id="PF08447">
    <property type="entry name" value="PAS_3"/>
    <property type="match status" value="1"/>
</dbReference>
<dbReference type="PROSITE" id="PS50887">
    <property type="entry name" value="GGDEF"/>
    <property type="match status" value="1"/>
</dbReference>
<dbReference type="AlphaFoldDB" id="A0A2U2N8R0"/>
<reference evidence="9 10" key="1">
    <citation type="submission" date="2018-05" db="EMBL/GenBank/DDBJ databases">
        <title>Spiribacter halobius sp. nov., a moderately halophilic bacterium isolated from marine solar saltern.</title>
        <authorList>
            <person name="Zheng W.-S."/>
            <person name="Lu D.-C."/>
            <person name="Du Z.-J."/>
        </authorList>
    </citation>
    <scope>NUCLEOTIDE SEQUENCE [LARGE SCALE GENOMIC DNA]</scope>
    <source>
        <strain evidence="9 10">E85</strain>
    </source>
</reference>
<comment type="cofactor">
    <cofactor evidence="1">
        <name>Mg(2+)</name>
        <dbReference type="ChEBI" id="CHEBI:18420"/>
    </cofactor>
</comment>
<dbReference type="PROSITE" id="PS50113">
    <property type="entry name" value="PAC"/>
    <property type="match status" value="1"/>
</dbReference>
<dbReference type="SMART" id="SM00091">
    <property type="entry name" value="PAS"/>
    <property type="match status" value="1"/>
</dbReference>
<dbReference type="GO" id="GO:1902201">
    <property type="term" value="P:negative regulation of bacterial-type flagellum-dependent cell motility"/>
    <property type="evidence" value="ECO:0007669"/>
    <property type="project" value="TreeGrafter"/>
</dbReference>
<keyword evidence="4" id="KW-0175">Coiled coil</keyword>
<sequence length="481" mass="51418">MSNPFPSTLLQSLDPAALMAGLQGLAAVRLAAEAGLVLGASILAVWLVALAVQRPELELRPVLLALAGAFLAAAAAGLADLGVLLGLGALRALGVQLAAGAAVLGLALIALREARRLRRLPAPAEFHQAQEALSRASAGQRIAQQALNLSEGRFRAAFEHAAIGMLLTDMRGRVLRHNAAFAALIGGDAAGIQRRDAVGLAHDDDQPALREALARLAADGQGAVTVECRLRHRDGRAVWVTTSLAALPGAGAETVVWQVQDIGERKAYEQTLRETRDALEQRVAERTRDLQEANRRLERANRHLRRMARDDALTGISNRRHLTSELRRARAAAARYGDGLAVLMVDIDHFKRINDNEGHQLGDQVLVSVADTLRRCLRASDTLGRYGGDELCAVLPHADAEAALAVAEKVRRTVHELAFRGRGPRPVCITCSVGVAVLVGDERVEALLARADDALYQAKRAGRDRVVLAADPAHDRQLAGQ</sequence>
<dbReference type="EMBL" id="QFFI01000002">
    <property type="protein sequence ID" value="PWG65530.1"/>
    <property type="molecule type" value="Genomic_DNA"/>
</dbReference>
<feature type="domain" description="GGDEF" evidence="8">
    <location>
        <begin position="338"/>
        <end position="471"/>
    </location>
</feature>
<dbReference type="GO" id="GO:0052621">
    <property type="term" value="F:diguanylate cyclase activity"/>
    <property type="evidence" value="ECO:0007669"/>
    <property type="project" value="UniProtKB-EC"/>
</dbReference>
<dbReference type="GO" id="GO:0005886">
    <property type="term" value="C:plasma membrane"/>
    <property type="evidence" value="ECO:0007669"/>
    <property type="project" value="TreeGrafter"/>
</dbReference>
<keyword evidence="10" id="KW-1185">Reference proteome</keyword>
<feature type="coiled-coil region" evidence="4">
    <location>
        <begin position="276"/>
        <end position="310"/>
    </location>
</feature>
<feature type="domain" description="PAS" evidence="6">
    <location>
        <begin position="150"/>
        <end position="220"/>
    </location>
</feature>
<dbReference type="CDD" id="cd01949">
    <property type="entry name" value="GGDEF"/>
    <property type="match status" value="1"/>
</dbReference>
<feature type="transmembrane region" description="Helical" evidence="5">
    <location>
        <begin position="62"/>
        <end position="87"/>
    </location>
</feature>
<dbReference type="NCBIfam" id="TIGR00254">
    <property type="entry name" value="GGDEF"/>
    <property type="match status" value="1"/>
</dbReference>
<evidence type="ECO:0000256" key="1">
    <source>
        <dbReference type="ARBA" id="ARBA00001946"/>
    </source>
</evidence>
<dbReference type="InterPro" id="IPR043128">
    <property type="entry name" value="Rev_trsase/Diguanyl_cyclase"/>
</dbReference>
<dbReference type="SMART" id="SM00267">
    <property type="entry name" value="GGDEF"/>
    <property type="match status" value="1"/>
</dbReference>
<dbReference type="InterPro" id="IPR050469">
    <property type="entry name" value="Diguanylate_Cyclase"/>
</dbReference>
<dbReference type="InterPro" id="IPR013655">
    <property type="entry name" value="PAS_fold_3"/>
</dbReference>
<evidence type="ECO:0000259" key="6">
    <source>
        <dbReference type="PROSITE" id="PS50112"/>
    </source>
</evidence>
<dbReference type="FunFam" id="3.30.70.270:FF:000001">
    <property type="entry name" value="Diguanylate cyclase domain protein"/>
    <property type="match status" value="1"/>
</dbReference>
<protein>
    <recommendedName>
        <fullName evidence="2">diguanylate cyclase</fullName>
        <ecNumber evidence="2">2.7.7.65</ecNumber>
    </recommendedName>
</protein>
<evidence type="ECO:0000313" key="10">
    <source>
        <dbReference type="Proteomes" id="UP000245474"/>
    </source>
</evidence>
<evidence type="ECO:0000256" key="5">
    <source>
        <dbReference type="SAM" id="Phobius"/>
    </source>
</evidence>
<comment type="catalytic activity">
    <reaction evidence="3">
        <text>2 GTP = 3',3'-c-di-GMP + 2 diphosphate</text>
        <dbReference type="Rhea" id="RHEA:24898"/>
        <dbReference type="ChEBI" id="CHEBI:33019"/>
        <dbReference type="ChEBI" id="CHEBI:37565"/>
        <dbReference type="ChEBI" id="CHEBI:58805"/>
        <dbReference type="EC" id="2.7.7.65"/>
    </reaction>
</comment>
<dbReference type="SUPFAM" id="SSF55073">
    <property type="entry name" value="Nucleotide cyclase"/>
    <property type="match status" value="1"/>
</dbReference>
<dbReference type="InterPro" id="IPR000700">
    <property type="entry name" value="PAS-assoc_C"/>
</dbReference>
<proteinExistence type="predicted"/>
<dbReference type="PANTHER" id="PTHR45138:SF9">
    <property type="entry name" value="DIGUANYLATE CYCLASE DGCM-RELATED"/>
    <property type="match status" value="1"/>
</dbReference>
<gene>
    <name evidence="9" type="ORF">DEM34_01980</name>
</gene>
<name>A0A2U2N8R0_9GAMM</name>